<evidence type="ECO:0000256" key="11">
    <source>
        <dbReference type="ARBA" id="ARBA00038036"/>
    </source>
</evidence>
<dbReference type="KEGG" id="fcy:FRACYDRAFT_270421"/>
<evidence type="ECO:0000256" key="12">
    <source>
        <dbReference type="ARBA" id="ARBA00040883"/>
    </source>
</evidence>
<dbReference type="InParanoid" id="A0A1E7F3S7"/>
<dbReference type="OrthoDB" id="46495at2759"/>
<evidence type="ECO:0000256" key="1">
    <source>
        <dbReference type="ARBA" id="ARBA00001958"/>
    </source>
</evidence>
<dbReference type="Proteomes" id="UP000095751">
    <property type="component" value="Unassembled WGS sequence"/>
</dbReference>
<evidence type="ECO:0000313" key="13">
    <source>
        <dbReference type="EMBL" id="OEU12655.1"/>
    </source>
</evidence>
<evidence type="ECO:0000256" key="6">
    <source>
        <dbReference type="ARBA" id="ARBA00022741"/>
    </source>
</evidence>
<dbReference type="GO" id="GO:0004594">
    <property type="term" value="F:pantothenate kinase activity"/>
    <property type="evidence" value="ECO:0007669"/>
    <property type="project" value="InterPro"/>
</dbReference>
<dbReference type="AlphaFoldDB" id="A0A1E7F3S7"/>
<gene>
    <name evidence="13" type="ORF">FRACYDRAFT_270421</name>
</gene>
<name>A0A1E7F3S7_9STRA</name>
<comment type="similarity">
    <text evidence="11">Belongs to the type III pantothenate kinase family.</text>
</comment>
<dbReference type="InterPro" id="IPR043129">
    <property type="entry name" value="ATPase_NBD"/>
</dbReference>
<dbReference type="InterPro" id="IPR004619">
    <property type="entry name" value="Type_III_PanK"/>
</dbReference>
<accession>A0A1E7F3S7</accession>
<dbReference type="NCBIfam" id="TIGR00671">
    <property type="entry name" value="baf"/>
    <property type="match status" value="1"/>
</dbReference>
<dbReference type="GO" id="GO:0015937">
    <property type="term" value="P:coenzyme A biosynthetic process"/>
    <property type="evidence" value="ECO:0007669"/>
    <property type="project" value="UniProtKB-KW"/>
</dbReference>
<keyword evidence="7" id="KW-0418">Kinase</keyword>
<feature type="non-terminal residue" evidence="13">
    <location>
        <position position="223"/>
    </location>
</feature>
<evidence type="ECO:0000256" key="4">
    <source>
        <dbReference type="ARBA" id="ARBA00022490"/>
    </source>
</evidence>
<dbReference type="GO" id="GO:0005737">
    <property type="term" value="C:cytoplasm"/>
    <property type="evidence" value="ECO:0007669"/>
    <property type="project" value="UniProtKB-SubCell"/>
</dbReference>
<comment type="cofactor">
    <cofactor evidence="1">
        <name>K(+)</name>
        <dbReference type="ChEBI" id="CHEBI:29103"/>
    </cofactor>
</comment>
<keyword evidence="6" id="KW-0547">Nucleotide-binding</keyword>
<evidence type="ECO:0000256" key="3">
    <source>
        <dbReference type="ARBA" id="ARBA00011738"/>
    </source>
</evidence>
<organism evidence="13 14">
    <name type="scientific">Fragilariopsis cylindrus CCMP1102</name>
    <dbReference type="NCBI Taxonomy" id="635003"/>
    <lineage>
        <taxon>Eukaryota</taxon>
        <taxon>Sar</taxon>
        <taxon>Stramenopiles</taxon>
        <taxon>Ochrophyta</taxon>
        <taxon>Bacillariophyta</taxon>
        <taxon>Bacillariophyceae</taxon>
        <taxon>Bacillariophycidae</taxon>
        <taxon>Bacillariales</taxon>
        <taxon>Bacillariaceae</taxon>
        <taxon>Fragilariopsis</taxon>
    </lineage>
</organism>
<keyword evidence="10" id="KW-0173">Coenzyme A biosynthesis</keyword>
<dbReference type="EMBL" id="KV784364">
    <property type="protein sequence ID" value="OEU12655.1"/>
    <property type="molecule type" value="Genomic_DNA"/>
</dbReference>
<comment type="subcellular location">
    <subcellularLocation>
        <location evidence="2">Cytoplasm</location>
    </subcellularLocation>
</comment>
<sequence length="223" mass="24276">MGTVQIVSETAAKRDSPGISVYVFHRIALEKKIRYMFRDVPAKIFKLKNTDFFTPEQGVYPTMGVDRVAALYGAKLHYTLPALVIDGGTAMTYTVLDENSNIVGGGIGPGVKLKLQSLSDYTGSLPSIDHKRFKSIVEEAINSKTPIPFFAKDTEVAMISSVCGELACHLRNIVKQFVSQFQPNASTAANVSEVAKKEKKLTVIITGGDGKFLQDLLERDASG</sequence>
<evidence type="ECO:0000256" key="2">
    <source>
        <dbReference type="ARBA" id="ARBA00004496"/>
    </source>
</evidence>
<comment type="subunit">
    <text evidence="3">Homodimer.</text>
</comment>
<keyword evidence="14" id="KW-1185">Reference proteome</keyword>
<dbReference type="SUPFAM" id="SSF53067">
    <property type="entry name" value="Actin-like ATPase domain"/>
    <property type="match status" value="1"/>
</dbReference>
<proteinExistence type="inferred from homology"/>
<reference evidence="13 14" key="1">
    <citation type="submission" date="2016-09" db="EMBL/GenBank/DDBJ databases">
        <title>Extensive genetic diversity and differential bi-allelic expression allows diatom success in the polar Southern Ocean.</title>
        <authorList>
            <consortium name="DOE Joint Genome Institute"/>
            <person name="Mock T."/>
            <person name="Otillar R.P."/>
            <person name="Strauss J."/>
            <person name="Dupont C."/>
            <person name="Frickenhaus S."/>
            <person name="Maumus F."/>
            <person name="Mcmullan M."/>
            <person name="Sanges R."/>
            <person name="Schmutz J."/>
            <person name="Toseland A."/>
            <person name="Valas R."/>
            <person name="Veluchamy A."/>
            <person name="Ward B.J."/>
            <person name="Allen A."/>
            <person name="Barry K."/>
            <person name="Falciatore A."/>
            <person name="Ferrante M."/>
            <person name="Fortunato A.E."/>
            <person name="Gloeckner G."/>
            <person name="Gruber A."/>
            <person name="Hipkin R."/>
            <person name="Janech M."/>
            <person name="Kroth P."/>
            <person name="Leese F."/>
            <person name="Lindquist E."/>
            <person name="Lyon B.R."/>
            <person name="Martin J."/>
            <person name="Mayer C."/>
            <person name="Parker M."/>
            <person name="Quesneville H."/>
            <person name="Raymond J."/>
            <person name="Uhlig C."/>
            <person name="Valentin K.U."/>
            <person name="Worden A.Z."/>
            <person name="Armbrust E.V."/>
            <person name="Bowler C."/>
            <person name="Green B."/>
            <person name="Moulton V."/>
            <person name="Van Oosterhout C."/>
            <person name="Grigoriev I."/>
        </authorList>
    </citation>
    <scope>NUCLEOTIDE SEQUENCE [LARGE SCALE GENOMIC DNA]</scope>
    <source>
        <strain evidence="13 14">CCMP1102</strain>
    </source>
</reference>
<keyword evidence="8" id="KW-0067">ATP-binding</keyword>
<dbReference type="PANTHER" id="PTHR34265:SF1">
    <property type="entry name" value="TYPE III PANTOTHENATE KINASE"/>
    <property type="match status" value="1"/>
</dbReference>
<evidence type="ECO:0000256" key="9">
    <source>
        <dbReference type="ARBA" id="ARBA00022958"/>
    </source>
</evidence>
<protein>
    <recommendedName>
        <fullName evidence="12">Type III pantothenate kinase</fullName>
    </recommendedName>
</protein>
<dbReference type="Gene3D" id="3.30.420.40">
    <property type="match status" value="1"/>
</dbReference>
<dbReference type="GO" id="GO:0005524">
    <property type="term" value="F:ATP binding"/>
    <property type="evidence" value="ECO:0007669"/>
    <property type="project" value="UniProtKB-KW"/>
</dbReference>
<evidence type="ECO:0000256" key="5">
    <source>
        <dbReference type="ARBA" id="ARBA00022679"/>
    </source>
</evidence>
<evidence type="ECO:0000256" key="7">
    <source>
        <dbReference type="ARBA" id="ARBA00022777"/>
    </source>
</evidence>
<evidence type="ECO:0000256" key="8">
    <source>
        <dbReference type="ARBA" id="ARBA00022840"/>
    </source>
</evidence>
<dbReference type="Pfam" id="PF03309">
    <property type="entry name" value="Pan_kinase"/>
    <property type="match status" value="1"/>
</dbReference>
<keyword evidence="5" id="KW-0808">Transferase</keyword>
<dbReference type="PANTHER" id="PTHR34265">
    <property type="entry name" value="TYPE III PANTOTHENATE KINASE"/>
    <property type="match status" value="1"/>
</dbReference>
<keyword evidence="9" id="KW-0630">Potassium</keyword>
<evidence type="ECO:0000313" key="14">
    <source>
        <dbReference type="Proteomes" id="UP000095751"/>
    </source>
</evidence>
<keyword evidence="4" id="KW-0963">Cytoplasm</keyword>
<evidence type="ECO:0000256" key="10">
    <source>
        <dbReference type="ARBA" id="ARBA00022993"/>
    </source>
</evidence>